<dbReference type="Gene3D" id="1.10.4160.10">
    <property type="entry name" value="Hydantoin permease"/>
    <property type="match status" value="1"/>
</dbReference>
<dbReference type="RefSeq" id="WP_158364712.1">
    <property type="nucleotide sequence ID" value="NZ_JAOQKC010000021.1"/>
</dbReference>
<accession>A0ABT2S010</accession>
<dbReference type="EMBL" id="JAOQKC010000021">
    <property type="protein sequence ID" value="MCU6697914.1"/>
    <property type="molecule type" value="Genomic_DNA"/>
</dbReference>
<sequence length="478" mass="51031">MDENKVKKGPQESEYDDGEFMLEPVPVTARRSTKSQFMVWIGFGYAVTGLIIGGTLGGYGGTGGMPPAQAMLAVILGMGALYLITCSLGIVAQKTGLNLSLLSRFSYGYKGSVIPMAVMALLTLGWFSSILGMIGDIWGAFVGNPTGIIVFDPSQYGFTGVAPITLEVTIACLIWGIVFTYTAVRGMGAIEKVSDVFAPLILIVAVVVGVIFVVQAGGVGGFLDEASSLHGLGMGQAITAVVGSWIAGAVMGVDMFRFNKSVKAVWGCAAACFILTNPILNIVGYIGTVHIGDFNYVLWMLGVNLLVAILGVVVWTTALWTTDNSELYCNALYTGPSLNALGVRVPRKKLVIIAGSVGTILGTFAFYQLFFANFINVLGSMAPPLCAPILADYFIIGRKNKDKYNMELLNKHPNFRWAGVISFIIGAILGFVFQYKVQLPLDLPAGLVAMVISFIIYIAIYKLTPDARVDEELVAGLK</sequence>
<feature type="transmembrane region" description="Helical" evidence="6">
    <location>
        <begin position="71"/>
        <end position="92"/>
    </location>
</feature>
<comment type="subcellular location">
    <subcellularLocation>
        <location evidence="1">Membrane</location>
        <topology evidence="1">Multi-pass membrane protein</topology>
    </subcellularLocation>
</comment>
<keyword evidence="4 6" id="KW-1133">Transmembrane helix</keyword>
<feature type="transmembrane region" description="Helical" evidence="6">
    <location>
        <begin position="417"/>
        <end position="437"/>
    </location>
</feature>
<comment type="similarity">
    <text evidence="2">Belongs to the purine-cytosine permease (2.A.39) family.</text>
</comment>
<evidence type="ECO:0000256" key="4">
    <source>
        <dbReference type="ARBA" id="ARBA00022989"/>
    </source>
</evidence>
<feature type="transmembrane region" description="Helical" evidence="6">
    <location>
        <begin position="443"/>
        <end position="461"/>
    </location>
</feature>
<evidence type="ECO:0000256" key="3">
    <source>
        <dbReference type="ARBA" id="ARBA00022692"/>
    </source>
</evidence>
<feature type="transmembrane region" description="Helical" evidence="6">
    <location>
        <begin position="377"/>
        <end position="396"/>
    </location>
</feature>
<keyword evidence="3 6" id="KW-0812">Transmembrane</keyword>
<dbReference type="Proteomes" id="UP001652461">
    <property type="component" value="Unassembled WGS sequence"/>
</dbReference>
<evidence type="ECO:0000256" key="6">
    <source>
        <dbReference type="SAM" id="Phobius"/>
    </source>
</evidence>
<feature type="transmembrane region" description="Helical" evidence="6">
    <location>
        <begin position="113"/>
        <end position="141"/>
    </location>
</feature>
<reference evidence="7 8" key="1">
    <citation type="journal article" date="2021" name="ISME Commun">
        <title>Automated analysis of genomic sequences facilitates high-throughput and comprehensive description of bacteria.</title>
        <authorList>
            <person name="Hitch T.C.A."/>
        </authorList>
    </citation>
    <scope>NUCLEOTIDE SEQUENCE [LARGE SCALE GENOMIC DNA]</scope>
    <source>
        <strain evidence="7 8">Sanger_04</strain>
    </source>
</reference>
<organism evidence="7 8">
    <name type="scientific">Laedolimicola ammoniilytica</name>
    <dbReference type="NCBI Taxonomy" id="2981771"/>
    <lineage>
        <taxon>Bacteria</taxon>
        <taxon>Bacillati</taxon>
        <taxon>Bacillota</taxon>
        <taxon>Clostridia</taxon>
        <taxon>Lachnospirales</taxon>
        <taxon>Lachnospiraceae</taxon>
        <taxon>Laedolimicola</taxon>
    </lineage>
</organism>
<gene>
    <name evidence="7" type="ORF">OCV63_13590</name>
</gene>
<feature type="transmembrane region" description="Helical" evidence="6">
    <location>
        <begin position="196"/>
        <end position="214"/>
    </location>
</feature>
<evidence type="ECO:0000313" key="8">
    <source>
        <dbReference type="Proteomes" id="UP001652461"/>
    </source>
</evidence>
<dbReference type="PANTHER" id="PTHR30569:SF0">
    <property type="entry name" value="CYTOSINE PERMEASE"/>
    <property type="match status" value="1"/>
</dbReference>
<feature type="transmembrane region" description="Helical" evidence="6">
    <location>
        <begin position="234"/>
        <end position="253"/>
    </location>
</feature>
<feature type="transmembrane region" description="Helical" evidence="6">
    <location>
        <begin position="37"/>
        <end position="59"/>
    </location>
</feature>
<evidence type="ECO:0000256" key="2">
    <source>
        <dbReference type="ARBA" id="ARBA00008974"/>
    </source>
</evidence>
<evidence type="ECO:0000313" key="7">
    <source>
        <dbReference type="EMBL" id="MCU6697914.1"/>
    </source>
</evidence>
<comment type="caution">
    <text evidence="7">The sequence shown here is derived from an EMBL/GenBank/DDBJ whole genome shotgun (WGS) entry which is preliminary data.</text>
</comment>
<keyword evidence="8" id="KW-1185">Reference proteome</keyword>
<name>A0ABT2S010_9FIRM</name>
<feature type="transmembrane region" description="Helical" evidence="6">
    <location>
        <begin position="265"/>
        <end position="286"/>
    </location>
</feature>
<dbReference type="Pfam" id="PF02133">
    <property type="entry name" value="Transp_cyt_pur"/>
    <property type="match status" value="1"/>
</dbReference>
<proteinExistence type="inferred from homology"/>
<feature type="transmembrane region" description="Helical" evidence="6">
    <location>
        <begin position="350"/>
        <end position="371"/>
    </location>
</feature>
<dbReference type="InterPro" id="IPR001248">
    <property type="entry name" value="Pur-cyt_permease"/>
</dbReference>
<feature type="transmembrane region" description="Helical" evidence="6">
    <location>
        <begin position="161"/>
        <end position="184"/>
    </location>
</feature>
<protein>
    <submittedName>
        <fullName evidence="7">Cytosine permease</fullName>
    </submittedName>
</protein>
<feature type="transmembrane region" description="Helical" evidence="6">
    <location>
        <begin position="298"/>
        <end position="320"/>
    </location>
</feature>
<dbReference type="InterPro" id="IPR030191">
    <property type="entry name" value="CodB"/>
</dbReference>
<evidence type="ECO:0000256" key="5">
    <source>
        <dbReference type="ARBA" id="ARBA00023136"/>
    </source>
</evidence>
<keyword evidence="5 6" id="KW-0472">Membrane</keyword>
<evidence type="ECO:0000256" key="1">
    <source>
        <dbReference type="ARBA" id="ARBA00004141"/>
    </source>
</evidence>
<dbReference type="PANTHER" id="PTHR30569">
    <property type="entry name" value="CYTOSINE TRANSPORTER CODB"/>
    <property type="match status" value="1"/>
</dbReference>